<protein>
    <submittedName>
        <fullName evidence="3">ECF-type sigma factor</fullName>
    </submittedName>
</protein>
<sequence>MTNVPSPSATGTSSEADQALAERAVYAELRRAARWLRARERPELTVRTTGLVHEAYLALRRTGTPFASASPDLYVRAMRRALVDAARRRGRDKRGGGVRPLSLSDRDVPAGDRAREAEDRVHLSLDLDDAIERLRRVDARACRVVELKFYGGLEDTQISETLGVTTRTVRRDWVKAQAHLRVYVGEREAATISRPLAA</sequence>
<name>A0ABU3BRQ5_9BACT</name>
<feature type="region of interest" description="Disordered" evidence="1">
    <location>
        <begin position="86"/>
        <end position="114"/>
    </location>
</feature>
<dbReference type="Gene3D" id="1.10.10.10">
    <property type="entry name" value="Winged helix-like DNA-binding domain superfamily/Winged helix DNA-binding domain"/>
    <property type="match status" value="1"/>
</dbReference>
<organism evidence="3 4">
    <name type="scientific">Rubrivirga litoralis</name>
    <dbReference type="NCBI Taxonomy" id="3075598"/>
    <lineage>
        <taxon>Bacteria</taxon>
        <taxon>Pseudomonadati</taxon>
        <taxon>Rhodothermota</taxon>
        <taxon>Rhodothermia</taxon>
        <taxon>Rhodothermales</taxon>
        <taxon>Rubricoccaceae</taxon>
        <taxon>Rubrivirga</taxon>
    </lineage>
</organism>
<dbReference type="InterPro" id="IPR053812">
    <property type="entry name" value="HTH_Sigma70_ECF-like"/>
</dbReference>
<evidence type="ECO:0000313" key="3">
    <source>
        <dbReference type="EMBL" id="MDT0631925.1"/>
    </source>
</evidence>
<accession>A0ABU3BRQ5</accession>
<evidence type="ECO:0000259" key="2">
    <source>
        <dbReference type="Pfam" id="PF07638"/>
    </source>
</evidence>
<dbReference type="InterPro" id="IPR013324">
    <property type="entry name" value="RNA_pol_sigma_r3/r4-like"/>
</dbReference>
<evidence type="ECO:0000256" key="1">
    <source>
        <dbReference type="SAM" id="MobiDB-lite"/>
    </source>
</evidence>
<dbReference type="RefSeq" id="WP_311663357.1">
    <property type="nucleotide sequence ID" value="NZ_JAVRHT010000019.1"/>
</dbReference>
<feature type="domain" description="RNA polymerase sigma-70 ECF-like HTH" evidence="2">
    <location>
        <begin position="23"/>
        <end position="181"/>
    </location>
</feature>
<dbReference type="Pfam" id="PF07638">
    <property type="entry name" value="Sigma70_ECF"/>
    <property type="match status" value="1"/>
</dbReference>
<dbReference type="SUPFAM" id="SSF88659">
    <property type="entry name" value="Sigma3 and sigma4 domains of RNA polymerase sigma factors"/>
    <property type="match status" value="1"/>
</dbReference>
<reference evidence="3 4" key="1">
    <citation type="submission" date="2023-09" db="EMBL/GenBank/DDBJ databases">
        <authorList>
            <person name="Rey-Velasco X."/>
        </authorList>
    </citation>
    <scope>NUCLEOTIDE SEQUENCE [LARGE SCALE GENOMIC DNA]</scope>
    <source>
        <strain evidence="3 4">F394</strain>
    </source>
</reference>
<proteinExistence type="predicted"/>
<feature type="compositionally biased region" description="Basic and acidic residues" evidence="1">
    <location>
        <begin position="104"/>
        <end position="114"/>
    </location>
</feature>
<dbReference type="Proteomes" id="UP001267426">
    <property type="component" value="Unassembled WGS sequence"/>
</dbReference>
<dbReference type="InterPro" id="IPR036388">
    <property type="entry name" value="WH-like_DNA-bd_sf"/>
</dbReference>
<keyword evidence="4" id="KW-1185">Reference proteome</keyword>
<comment type="caution">
    <text evidence="3">The sequence shown here is derived from an EMBL/GenBank/DDBJ whole genome shotgun (WGS) entry which is preliminary data.</text>
</comment>
<evidence type="ECO:0000313" key="4">
    <source>
        <dbReference type="Proteomes" id="UP001267426"/>
    </source>
</evidence>
<gene>
    <name evidence="3" type="ORF">RM540_09225</name>
</gene>
<dbReference type="EMBL" id="JAVRHT010000019">
    <property type="protein sequence ID" value="MDT0631925.1"/>
    <property type="molecule type" value="Genomic_DNA"/>
</dbReference>